<proteinExistence type="inferred from homology"/>
<dbReference type="Pfam" id="PF01435">
    <property type="entry name" value="Peptidase_M48"/>
    <property type="match status" value="1"/>
</dbReference>
<comment type="similarity">
    <text evidence="6">Belongs to the peptidase M48 family.</text>
</comment>
<dbReference type="CDD" id="cd07332">
    <property type="entry name" value="M48C_Oma1_like"/>
    <property type="match status" value="1"/>
</dbReference>
<evidence type="ECO:0000256" key="1">
    <source>
        <dbReference type="ARBA" id="ARBA00022670"/>
    </source>
</evidence>
<comment type="caution">
    <text evidence="10">The sequence shown here is derived from an EMBL/GenBank/DDBJ whole genome shotgun (WGS) entry which is preliminary data.</text>
</comment>
<evidence type="ECO:0000256" key="2">
    <source>
        <dbReference type="ARBA" id="ARBA00022723"/>
    </source>
</evidence>
<evidence type="ECO:0000256" key="5">
    <source>
        <dbReference type="ARBA" id="ARBA00023049"/>
    </source>
</evidence>
<dbReference type="Pfam" id="PF23368">
    <property type="entry name" value="DUF7092"/>
    <property type="match status" value="1"/>
</dbReference>
<keyword evidence="2" id="KW-0479">Metal-binding</keyword>
<feature type="transmembrane region" description="Helical" evidence="7">
    <location>
        <begin position="104"/>
        <end position="122"/>
    </location>
</feature>
<evidence type="ECO:0000313" key="11">
    <source>
        <dbReference type="Proteomes" id="UP000606008"/>
    </source>
</evidence>
<evidence type="ECO:0000256" key="4">
    <source>
        <dbReference type="ARBA" id="ARBA00022833"/>
    </source>
</evidence>
<dbReference type="InterPro" id="IPR001915">
    <property type="entry name" value="Peptidase_M48"/>
</dbReference>
<evidence type="ECO:0000259" key="8">
    <source>
        <dbReference type="Pfam" id="PF01435"/>
    </source>
</evidence>
<organism evidence="10 11">
    <name type="scientific">Fibrivirga algicola</name>
    <dbReference type="NCBI Taxonomy" id="2950420"/>
    <lineage>
        <taxon>Bacteria</taxon>
        <taxon>Pseudomonadati</taxon>
        <taxon>Bacteroidota</taxon>
        <taxon>Cytophagia</taxon>
        <taxon>Cytophagales</taxon>
        <taxon>Spirosomataceae</taxon>
        <taxon>Fibrivirga</taxon>
    </lineage>
</organism>
<keyword evidence="7" id="KW-0812">Transmembrane</keyword>
<dbReference type="InterPro" id="IPR051156">
    <property type="entry name" value="Mito/Outer_Membr_Metalloprot"/>
</dbReference>
<sequence>METIATYLDGKVARNHPARALLQDKQLQIFYIDAAGEEQFVQWPVDQIRLASWNPAGKTRLQYGPFPHQYLDVPTESYHQFSQQADIVRLGLYEQVLSRGVRSFLALGVTIIIMLWAIYTYGVPGLSRYAVRMVPVGQEVTLGNKLYLSMASQSNFVPDRARSRSVEAYWKALHIKTRFPLHITVVKSDQINAFAVPGGHIIVYDGLLNRLQRHEELAALLAHEAAHVDHRHTLQQLIQATAGFAIVAVLYGDVSGLTTAVSQGAGNLLSLSYSRQHEADADAFAVHRLATAGLNPRGTSWLMTRLPDDGDGLPGMLQSHPKTKARIEATNELATKTHFVPAHDSTLVALWQQIRRKP</sequence>
<dbReference type="InterPro" id="IPR055518">
    <property type="entry name" value="DUF7092"/>
</dbReference>
<keyword evidence="11" id="KW-1185">Reference proteome</keyword>
<feature type="domain" description="Peptidase M48" evidence="8">
    <location>
        <begin position="164"/>
        <end position="332"/>
    </location>
</feature>
<evidence type="ECO:0000256" key="7">
    <source>
        <dbReference type="SAM" id="Phobius"/>
    </source>
</evidence>
<protein>
    <submittedName>
        <fullName evidence="10">M48 family metallopeptidase</fullName>
    </submittedName>
</protein>
<dbReference type="EMBL" id="WAEL01000005">
    <property type="protein sequence ID" value="NID11357.1"/>
    <property type="molecule type" value="Genomic_DNA"/>
</dbReference>
<keyword evidence="7" id="KW-0472">Membrane</keyword>
<feature type="domain" description="DUF7092" evidence="9">
    <location>
        <begin position="5"/>
        <end position="52"/>
    </location>
</feature>
<comment type="cofactor">
    <cofactor evidence="6">
        <name>Zn(2+)</name>
        <dbReference type="ChEBI" id="CHEBI:29105"/>
    </cofactor>
    <text evidence="6">Binds 1 zinc ion per subunit.</text>
</comment>
<dbReference type="PANTHER" id="PTHR22726">
    <property type="entry name" value="METALLOENDOPEPTIDASE OMA1"/>
    <property type="match status" value="1"/>
</dbReference>
<name>A0ABX0QKB6_9BACT</name>
<dbReference type="Proteomes" id="UP000606008">
    <property type="component" value="Unassembled WGS sequence"/>
</dbReference>
<dbReference type="Gene3D" id="3.30.2010.10">
    <property type="entry name" value="Metalloproteases ('zincins'), catalytic domain"/>
    <property type="match status" value="1"/>
</dbReference>
<evidence type="ECO:0000256" key="3">
    <source>
        <dbReference type="ARBA" id="ARBA00022801"/>
    </source>
</evidence>
<keyword evidence="3 6" id="KW-0378">Hydrolase</keyword>
<gene>
    <name evidence="10" type="ORF">F7231_14370</name>
</gene>
<reference evidence="11" key="1">
    <citation type="submission" date="2019-09" db="EMBL/GenBank/DDBJ databases">
        <authorList>
            <person name="Jung D.-H."/>
        </authorList>
    </citation>
    <scope>NUCLEOTIDE SEQUENCE [LARGE SCALE GENOMIC DNA]</scope>
    <source>
        <strain evidence="11">JA-25</strain>
    </source>
</reference>
<evidence type="ECO:0000256" key="6">
    <source>
        <dbReference type="RuleBase" id="RU003983"/>
    </source>
</evidence>
<keyword evidence="4 6" id="KW-0862">Zinc</keyword>
<evidence type="ECO:0000313" key="10">
    <source>
        <dbReference type="EMBL" id="NID11357.1"/>
    </source>
</evidence>
<reference evidence="11" key="2">
    <citation type="submission" date="2023-07" db="EMBL/GenBank/DDBJ databases">
        <authorList>
            <person name="Jung D.-H."/>
        </authorList>
    </citation>
    <scope>NUCLEOTIDE SEQUENCE [LARGE SCALE GENOMIC DNA]</scope>
    <source>
        <strain evidence="11">JA-25</strain>
    </source>
</reference>
<dbReference type="PANTHER" id="PTHR22726:SF1">
    <property type="entry name" value="METALLOENDOPEPTIDASE OMA1, MITOCHONDRIAL"/>
    <property type="match status" value="1"/>
</dbReference>
<keyword evidence="7" id="KW-1133">Transmembrane helix</keyword>
<accession>A0ABX0QKB6</accession>
<keyword evidence="1 6" id="KW-0645">Protease</keyword>
<dbReference type="RefSeq" id="WP_166692405.1">
    <property type="nucleotide sequence ID" value="NZ_WAEL01000005.1"/>
</dbReference>
<evidence type="ECO:0000259" key="9">
    <source>
        <dbReference type="Pfam" id="PF23368"/>
    </source>
</evidence>
<keyword evidence="5 6" id="KW-0482">Metalloprotease</keyword>